<keyword evidence="1" id="KW-0175">Coiled coil</keyword>
<organism evidence="3 4">
    <name type="scientific">Cannabis sativa</name>
    <name type="common">Hemp</name>
    <name type="synonym">Marijuana</name>
    <dbReference type="NCBI Taxonomy" id="3483"/>
    <lineage>
        <taxon>Eukaryota</taxon>
        <taxon>Viridiplantae</taxon>
        <taxon>Streptophyta</taxon>
        <taxon>Embryophyta</taxon>
        <taxon>Tracheophyta</taxon>
        <taxon>Spermatophyta</taxon>
        <taxon>Magnoliopsida</taxon>
        <taxon>eudicotyledons</taxon>
        <taxon>Gunneridae</taxon>
        <taxon>Pentapetalae</taxon>
        <taxon>rosids</taxon>
        <taxon>fabids</taxon>
        <taxon>Rosales</taxon>
        <taxon>Cannabaceae</taxon>
        <taxon>Cannabis</taxon>
    </lineage>
</organism>
<keyword evidence="4" id="KW-1185">Reference proteome</keyword>
<reference evidence="3" key="2">
    <citation type="submission" date="2021-03" db="UniProtKB">
        <authorList>
            <consortium name="EnsemblPlants"/>
        </authorList>
    </citation>
    <scope>IDENTIFICATION</scope>
</reference>
<dbReference type="AlphaFoldDB" id="A0A803P9Q6"/>
<evidence type="ECO:0000313" key="4">
    <source>
        <dbReference type="Proteomes" id="UP000596661"/>
    </source>
</evidence>
<sequence>MVRLGDKKNLPQKASNSLPPVLPLDVVLQGPVPLPHYVSREPAGKAFERLEFLTKRTKISLLFRTAPTQLFWYHEAIFQTLSREELNVGELVTTRYCCRVGLLMGSQSIYSTLEKEEEDLIARAQSFTKCMEGEEDAGKSLKAPHRQFRFPVPNTGTPGASSSSVIPPMDDSFALLDMIKVGLEGKATALTAVTSNIVLTLGGPVEANPKDLEAKSTKAPSQGTRNSSIPSKAEQFQPVPSIPSTHVHSYPKHIALCLARHNFSMDAQTKGSAESDVLKRWINEHQDAQDLNLILASAAAEAGRLTKNLIDQNQAIDAGSQGAKEALKEFTRAKKEVENLKDNVLSEKTLRERDAKRTADLENQLKEF</sequence>
<evidence type="ECO:0000256" key="2">
    <source>
        <dbReference type="SAM" id="MobiDB-lite"/>
    </source>
</evidence>
<protein>
    <submittedName>
        <fullName evidence="3">Uncharacterized protein</fullName>
    </submittedName>
</protein>
<dbReference type="Gramene" id="evm.model.03.624">
    <property type="protein sequence ID" value="cds.evm.model.03.624"/>
    <property type="gene ID" value="evm.TU.03.624"/>
</dbReference>
<feature type="compositionally biased region" description="Polar residues" evidence="2">
    <location>
        <begin position="218"/>
        <end position="230"/>
    </location>
</feature>
<dbReference type="EMBL" id="UZAU01000262">
    <property type="status" value="NOT_ANNOTATED_CDS"/>
    <property type="molecule type" value="Genomic_DNA"/>
</dbReference>
<feature type="region of interest" description="Disordered" evidence="2">
    <location>
        <begin position="205"/>
        <end position="236"/>
    </location>
</feature>
<dbReference type="EnsemblPlants" id="evm.model.03.624">
    <property type="protein sequence ID" value="cds.evm.model.03.624"/>
    <property type="gene ID" value="evm.TU.03.624"/>
</dbReference>
<feature type="coiled-coil region" evidence="1">
    <location>
        <begin position="320"/>
        <end position="347"/>
    </location>
</feature>
<evidence type="ECO:0000256" key="1">
    <source>
        <dbReference type="SAM" id="Coils"/>
    </source>
</evidence>
<evidence type="ECO:0000313" key="3">
    <source>
        <dbReference type="EnsemblPlants" id="cds.evm.model.03.624"/>
    </source>
</evidence>
<dbReference type="Proteomes" id="UP000596661">
    <property type="component" value="Chromosome 3"/>
</dbReference>
<accession>A0A803P9Q6</accession>
<name>A0A803P9Q6_CANSA</name>
<reference evidence="3" key="1">
    <citation type="submission" date="2018-11" db="EMBL/GenBank/DDBJ databases">
        <authorList>
            <person name="Grassa J C."/>
        </authorList>
    </citation>
    <scope>NUCLEOTIDE SEQUENCE [LARGE SCALE GENOMIC DNA]</scope>
</reference>
<proteinExistence type="predicted"/>